<name>A0AAW1JDE8_POPJA</name>
<evidence type="ECO:0000313" key="2">
    <source>
        <dbReference type="Proteomes" id="UP001458880"/>
    </source>
</evidence>
<evidence type="ECO:0000313" key="1">
    <source>
        <dbReference type="EMBL" id="KAK9701068.1"/>
    </source>
</evidence>
<gene>
    <name evidence="1" type="ORF">QE152_g30839</name>
</gene>
<organism evidence="1 2">
    <name type="scientific">Popillia japonica</name>
    <name type="common">Japanese beetle</name>
    <dbReference type="NCBI Taxonomy" id="7064"/>
    <lineage>
        <taxon>Eukaryota</taxon>
        <taxon>Metazoa</taxon>
        <taxon>Ecdysozoa</taxon>
        <taxon>Arthropoda</taxon>
        <taxon>Hexapoda</taxon>
        <taxon>Insecta</taxon>
        <taxon>Pterygota</taxon>
        <taxon>Neoptera</taxon>
        <taxon>Endopterygota</taxon>
        <taxon>Coleoptera</taxon>
        <taxon>Polyphaga</taxon>
        <taxon>Scarabaeiformia</taxon>
        <taxon>Scarabaeidae</taxon>
        <taxon>Rutelinae</taxon>
        <taxon>Popillia</taxon>
    </lineage>
</organism>
<protein>
    <submittedName>
        <fullName evidence="1">Uncharacterized protein</fullName>
    </submittedName>
</protein>
<accession>A0AAW1JDE8</accession>
<reference evidence="1 2" key="1">
    <citation type="journal article" date="2024" name="BMC Genomics">
        <title>De novo assembly and annotation of Popillia japonica's genome with initial clues to its potential as an invasive pest.</title>
        <authorList>
            <person name="Cucini C."/>
            <person name="Boschi S."/>
            <person name="Funari R."/>
            <person name="Cardaioli E."/>
            <person name="Iannotti N."/>
            <person name="Marturano G."/>
            <person name="Paoli F."/>
            <person name="Bruttini M."/>
            <person name="Carapelli A."/>
            <person name="Frati F."/>
            <person name="Nardi F."/>
        </authorList>
    </citation>
    <scope>NUCLEOTIDE SEQUENCE [LARGE SCALE GENOMIC DNA]</scope>
    <source>
        <strain evidence="1">DMR45628</strain>
    </source>
</reference>
<dbReference type="Proteomes" id="UP001458880">
    <property type="component" value="Unassembled WGS sequence"/>
</dbReference>
<proteinExistence type="predicted"/>
<keyword evidence="2" id="KW-1185">Reference proteome</keyword>
<comment type="caution">
    <text evidence="1">The sequence shown here is derived from an EMBL/GenBank/DDBJ whole genome shotgun (WGS) entry which is preliminary data.</text>
</comment>
<dbReference type="EMBL" id="JASPKY010000423">
    <property type="protein sequence ID" value="KAK9701068.1"/>
    <property type="molecule type" value="Genomic_DNA"/>
</dbReference>
<sequence>MCYAIIRDVNLRRTYVDFAATKREFTAGRRCVQRSPVGVKMPRIEGERCVFVVRWHEVSLNWNYAA</sequence>
<dbReference type="AlphaFoldDB" id="A0AAW1JDE8"/>